<dbReference type="EnsemblPlants" id="OGLUM01G25520.1">
    <property type="protein sequence ID" value="OGLUM01G25520.1"/>
    <property type="gene ID" value="OGLUM01G25520"/>
</dbReference>
<dbReference type="PANTHER" id="PTHR48004:SF59">
    <property type="entry name" value="LEUCINE-RICH REPEAT-CONTAINING N-TERMINAL PLANT-TYPE DOMAIN-CONTAINING PROTEIN"/>
    <property type="match status" value="1"/>
</dbReference>
<sequence>MLPTLRVLRLCACRLNSTVSTLSRSNFTQLEILDLSDNLFNSSISNNWFWQLTGLKELHLSYSYWFGPIPDELGNMSTLEVIDLSDNFMFGNIPTTLKNLCNLQVLYLQSTNINEDIAELMGRLPKCSWNKLRELDLHYTNLTGSQPIWIGNLTRLRYLDLGDNMLIGLVPVGIGALSNLSYLDLSRNSFNATLEGLQPRMPSAVKRARIRRESNLGWVMLDCRVGDMSGDDDLGAITVAKGTTSTGDGITVAFSAAAPPVISRLLFALHPNKNRQTTDSSDSDSDSSDSDSDESDSSARGRVIAAHGNSVLLSCIFNVRDPITPYVASLREELAVHLPARSRG</sequence>
<dbReference type="PANTHER" id="PTHR48004">
    <property type="entry name" value="OS01G0149700 PROTEIN"/>
    <property type="match status" value="1"/>
</dbReference>
<keyword evidence="3" id="KW-1185">Reference proteome</keyword>
<accession>A0A0D9YBD6</accession>
<dbReference type="FunFam" id="3.80.10.10:FF:000649">
    <property type="entry name" value="Leucine Rich Repeat family protein"/>
    <property type="match status" value="1"/>
</dbReference>
<evidence type="ECO:0008006" key="4">
    <source>
        <dbReference type="Google" id="ProtNLM"/>
    </source>
</evidence>
<dbReference type="InterPro" id="IPR001611">
    <property type="entry name" value="Leu-rich_rpt"/>
</dbReference>
<reference evidence="2" key="3">
    <citation type="submission" date="2018-05" db="EMBL/GenBank/DDBJ databases">
        <title>OgluRS3 (Oryza glumaepatula Reference Sequence Version 3).</title>
        <authorList>
            <person name="Zhang J."/>
            <person name="Kudrna D."/>
            <person name="Lee S."/>
            <person name="Talag J."/>
            <person name="Welchert J."/>
            <person name="Wing R.A."/>
        </authorList>
    </citation>
    <scope>NUCLEOTIDE SEQUENCE [LARGE SCALE GENOMIC DNA]</scope>
</reference>
<dbReference type="Pfam" id="PF00560">
    <property type="entry name" value="LRR_1"/>
    <property type="match status" value="1"/>
</dbReference>
<dbReference type="HOGENOM" id="CLU_807458_0_0_1"/>
<dbReference type="AlphaFoldDB" id="A0A0D9YBD6"/>
<organism evidence="2">
    <name type="scientific">Oryza glumipatula</name>
    <dbReference type="NCBI Taxonomy" id="40148"/>
    <lineage>
        <taxon>Eukaryota</taxon>
        <taxon>Viridiplantae</taxon>
        <taxon>Streptophyta</taxon>
        <taxon>Embryophyta</taxon>
        <taxon>Tracheophyta</taxon>
        <taxon>Spermatophyta</taxon>
        <taxon>Magnoliopsida</taxon>
        <taxon>Liliopsida</taxon>
        <taxon>Poales</taxon>
        <taxon>Poaceae</taxon>
        <taxon>BOP clade</taxon>
        <taxon>Oryzoideae</taxon>
        <taxon>Oryzeae</taxon>
        <taxon>Oryzinae</taxon>
        <taxon>Oryza</taxon>
    </lineage>
</organism>
<dbReference type="eggNOG" id="KOG0619">
    <property type="taxonomic scope" value="Eukaryota"/>
</dbReference>
<evidence type="ECO:0000313" key="2">
    <source>
        <dbReference type="EnsemblPlants" id="OGLUM01G25520.1"/>
    </source>
</evidence>
<protein>
    <recommendedName>
        <fullName evidence="4">Leucine-rich repeat-containing N-terminal plant-type domain-containing protein</fullName>
    </recommendedName>
</protein>
<proteinExistence type="predicted"/>
<feature type="compositionally biased region" description="Acidic residues" evidence="1">
    <location>
        <begin position="281"/>
        <end position="296"/>
    </location>
</feature>
<dbReference type="Gene3D" id="3.80.10.10">
    <property type="entry name" value="Ribonuclease Inhibitor"/>
    <property type="match status" value="1"/>
</dbReference>
<name>A0A0D9YBD6_9ORYZ</name>
<reference evidence="2" key="2">
    <citation type="submission" date="2015-04" db="UniProtKB">
        <authorList>
            <consortium name="EnsemblPlants"/>
        </authorList>
    </citation>
    <scope>IDENTIFICATION</scope>
</reference>
<dbReference type="Pfam" id="PF13855">
    <property type="entry name" value="LRR_8"/>
    <property type="match status" value="2"/>
</dbReference>
<reference evidence="2" key="1">
    <citation type="submission" date="2013-08" db="EMBL/GenBank/DDBJ databases">
        <title>Oryza genome evolution.</title>
        <authorList>
            <person name="Wing R.A."/>
            <person name="Panaud O."/>
            <person name="Oliveira A.C."/>
        </authorList>
    </citation>
    <scope>NUCLEOTIDE SEQUENCE</scope>
</reference>
<dbReference type="Proteomes" id="UP000026961">
    <property type="component" value="Chromosome 1"/>
</dbReference>
<dbReference type="STRING" id="40148.A0A0D9YBD6"/>
<feature type="region of interest" description="Disordered" evidence="1">
    <location>
        <begin position="273"/>
        <end position="300"/>
    </location>
</feature>
<dbReference type="InterPro" id="IPR052941">
    <property type="entry name" value="StomDev_PlantInt_Reg"/>
</dbReference>
<dbReference type="InterPro" id="IPR032675">
    <property type="entry name" value="LRR_dom_sf"/>
</dbReference>
<dbReference type="Gramene" id="OGLUM01G25520.1">
    <property type="protein sequence ID" value="OGLUM01G25520.1"/>
    <property type="gene ID" value="OGLUM01G25520"/>
</dbReference>
<evidence type="ECO:0000256" key="1">
    <source>
        <dbReference type="SAM" id="MobiDB-lite"/>
    </source>
</evidence>
<evidence type="ECO:0000313" key="3">
    <source>
        <dbReference type="Proteomes" id="UP000026961"/>
    </source>
</evidence>
<dbReference type="SUPFAM" id="SSF52058">
    <property type="entry name" value="L domain-like"/>
    <property type="match status" value="1"/>
</dbReference>